<gene>
    <name evidence="1" type="ORF">T01_13766</name>
</gene>
<accession>A0A0V1BFV1</accession>
<keyword evidence="2" id="KW-1185">Reference proteome</keyword>
<comment type="caution">
    <text evidence="1">The sequence shown here is derived from an EMBL/GenBank/DDBJ whole genome shotgun (WGS) entry which is preliminary data.</text>
</comment>
<dbReference type="EMBL" id="JYDH01000050">
    <property type="protein sequence ID" value="KRY35746.1"/>
    <property type="molecule type" value="Genomic_DNA"/>
</dbReference>
<dbReference type="Proteomes" id="UP000054776">
    <property type="component" value="Unassembled WGS sequence"/>
</dbReference>
<organism evidence="1 2">
    <name type="scientific">Trichinella spiralis</name>
    <name type="common">Trichina worm</name>
    <dbReference type="NCBI Taxonomy" id="6334"/>
    <lineage>
        <taxon>Eukaryota</taxon>
        <taxon>Metazoa</taxon>
        <taxon>Ecdysozoa</taxon>
        <taxon>Nematoda</taxon>
        <taxon>Enoplea</taxon>
        <taxon>Dorylaimia</taxon>
        <taxon>Trichinellida</taxon>
        <taxon>Trichinellidae</taxon>
        <taxon>Trichinella</taxon>
    </lineage>
</organism>
<proteinExistence type="predicted"/>
<evidence type="ECO:0000313" key="1">
    <source>
        <dbReference type="EMBL" id="KRY35746.1"/>
    </source>
</evidence>
<dbReference type="InParanoid" id="A0A0V1BFV1"/>
<protein>
    <submittedName>
        <fullName evidence="1">Uncharacterized protein</fullName>
    </submittedName>
</protein>
<sequence>MIASIEKFLHHHEHNKQEAHFHLISVSLSLLRFEILRTGKVNRLNMIWFSVARLIPHASQLALPVFFIELRATNPQAVSETLTEHPYWLEIT</sequence>
<reference evidence="1 2" key="1">
    <citation type="submission" date="2015-01" db="EMBL/GenBank/DDBJ databases">
        <title>Evolution of Trichinella species and genotypes.</title>
        <authorList>
            <person name="Korhonen P.K."/>
            <person name="Edoardo P."/>
            <person name="Giuseppe L.R."/>
            <person name="Gasser R.B."/>
        </authorList>
    </citation>
    <scope>NUCLEOTIDE SEQUENCE [LARGE SCALE GENOMIC DNA]</scope>
    <source>
        <strain evidence="1">ISS3</strain>
    </source>
</reference>
<name>A0A0V1BFV1_TRISP</name>
<dbReference type="AlphaFoldDB" id="A0A0V1BFV1"/>
<evidence type="ECO:0000313" key="2">
    <source>
        <dbReference type="Proteomes" id="UP000054776"/>
    </source>
</evidence>